<evidence type="ECO:0000256" key="11">
    <source>
        <dbReference type="ARBA" id="ARBA00022801"/>
    </source>
</evidence>
<dbReference type="AlphaFoldDB" id="X0SNU9"/>
<dbReference type="NCBIfam" id="TIGR00729">
    <property type="entry name" value="ribonuclease HII"/>
    <property type="match status" value="1"/>
</dbReference>
<name>X0SNU9_9ZZZZ</name>
<sequence length="169" mass="18392">MVVGGVVVDEVGLAALADLGVKDSKKLSPVRREELAPQIGEIALGYELRLVEPARIDETNLNLLDIEEIVYLICKFSPEKVFFDVPTHPGGVGNFVGAVRGKVSVGISLVGENHADEKYPVVSAASILAKVERDRIVSKLRQGYGDFGSGYLSDAKTQDFLRVWFEKFG</sequence>
<dbReference type="Gene3D" id="1.10.10.460">
    <property type="entry name" value="Ribonuclease hii. Domain 2"/>
    <property type="match status" value="1"/>
</dbReference>
<evidence type="ECO:0000256" key="9">
    <source>
        <dbReference type="ARBA" id="ARBA00022723"/>
    </source>
</evidence>
<dbReference type="PANTHER" id="PTHR10954">
    <property type="entry name" value="RIBONUCLEASE H2 SUBUNIT A"/>
    <property type="match status" value="1"/>
</dbReference>
<evidence type="ECO:0000256" key="2">
    <source>
        <dbReference type="ARBA" id="ARBA00001936"/>
    </source>
</evidence>
<dbReference type="GO" id="GO:0032299">
    <property type="term" value="C:ribonuclease H2 complex"/>
    <property type="evidence" value="ECO:0007669"/>
    <property type="project" value="TreeGrafter"/>
</dbReference>
<evidence type="ECO:0000256" key="7">
    <source>
        <dbReference type="ARBA" id="ARBA00022490"/>
    </source>
</evidence>
<evidence type="ECO:0000259" key="12">
    <source>
        <dbReference type="PROSITE" id="PS51975"/>
    </source>
</evidence>
<comment type="function">
    <text evidence="4">Endonuclease that specifically degrades the RNA of RNA-DNA hybrids.</text>
</comment>
<dbReference type="EMBL" id="BARS01008716">
    <property type="protein sequence ID" value="GAF82773.1"/>
    <property type="molecule type" value="Genomic_DNA"/>
</dbReference>
<dbReference type="GO" id="GO:0006298">
    <property type="term" value="P:mismatch repair"/>
    <property type="evidence" value="ECO:0007669"/>
    <property type="project" value="TreeGrafter"/>
</dbReference>
<dbReference type="InterPro" id="IPR004649">
    <property type="entry name" value="RNase_H2_suA"/>
</dbReference>
<comment type="cofactor">
    <cofactor evidence="3">
        <name>Mg(2+)</name>
        <dbReference type="ChEBI" id="CHEBI:18420"/>
    </cofactor>
</comment>
<keyword evidence="10" id="KW-0255">Endonuclease</keyword>
<comment type="catalytic activity">
    <reaction evidence="1">
        <text>Endonucleolytic cleavage to 5'-phosphomonoester.</text>
        <dbReference type="EC" id="3.1.26.4"/>
    </reaction>
</comment>
<evidence type="ECO:0000256" key="6">
    <source>
        <dbReference type="ARBA" id="ARBA00012180"/>
    </source>
</evidence>
<keyword evidence="9" id="KW-0479">Metal-binding</keyword>
<accession>X0SNU9</accession>
<evidence type="ECO:0000256" key="10">
    <source>
        <dbReference type="ARBA" id="ARBA00022759"/>
    </source>
</evidence>
<feature type="non-terminal residue" evidence="13">
    <location>
        <position position="169"/>
    </location>
</feature>
<comment type="cofactor">
    <cofactor evidence="2">
        <name>Mn(2+)</name>
        <dbReference type="ChEBI" id="CHEBI:29035"/>
    </cofactor>
</comment>
<dbReference type="Gene3D" id="3.30.420.10">
    <property type="entry name" value="Ribonuclease H-like superfamily/Ribonuclease H"/>
    <property type="match status" value="1"/>
</dbReference>
<keyword evidence="7" id="KW-0963">Cytoplasm</keyword>
<proteinExistence type="predicted"/>
<dbReference type="GO" id="GO:0003723">
    <property type="term" value="F:RNA binding"/>
    <property type="evidence" value="ECO:0007669"/>
    <property type="project" value="InterPro"/>
</dbReference>
<gene>
    <name evidence="13" type="ORF">S01H1_16552</name>
</gene>
<protein>
    <recommendedName>
        <fullName evidence="6">ribonuclease H</fullName>
        <ecNumber evidence="6">3.1.26.4</ecNumber>
    </recommendedName>
</protein>
<dbReference type="InterPro" id="IPR024567">
    <property type="entry name" value="RNase_HII/HIII_dom"/>
</dbReference>
<organism evidence="13">
    <name type="scientific">marine sediment metagenome</name>
    <dbReference type="NCBI Taxonomy" id="412755"/>
    <lineage>
        <taxon>unclassified sequences</taxon>
        <taxon>metagenomes</taxon>
        <taxon>ecological metagenomes</taxon>
    </lineage>
</organism>
<dbReference type="SUPFAM" id="SSF53098">
    <property type="entry name" value="Ribonuclease H-like"/>
    <property type="match status" value="1"/>
</dbReference>
<dbReference type="GO" id="GO:0004523">
    <property type="term" value="F:RNA-DNA hybrid ribonuclease activity"/>
    <property type="evidence" value="ECO:0007669"/>
    <property type="project" value="UniProtKB-EC"/>
</dbReference>
<comment type="caution">
    <text evidence="13">The sequence shown here is derived from an EMBL/GenBank/DDBJ whole genome shotgun (WGS) entry which is preliminary data.</text>
</comment>
<evidence type="ECO:0000256" key="5">
    <source>
        <dbReference type="ARBA" id="ARBA00004496"/>
    </source>
</evidence>
<evidence type="ECO:0000313" key="13">
    <source>
        <dbReference type="EMBL" id="GAF82773.1"/>
    </source>
</evidence>
<dbReference type="GO" id="GO:0005737">
    <property type="term" value="C:cytoplasm"/>
    <property type="evidence" value="ECO:0007669"/>
    <property type="project" value="UniProtKB-SubCell"/>
</dbReference>
<comment type="subcellular location">
    <subcellularLocation>
        <location evidence="5">Cytoplasm</location>
    </subcellularLocation>
</comment>
<dbReference type="GO" id="GO:0043137">
    <property type="term" value="P:DNA replication, removal of RNA primer"/>
    <property type="evidence" value="ECO:0007669"/>
    <property type="project" value="TreeGrafter"/>
</dbReference>
<feature type="domain" description="RNase H type-2" evidence="12">
    <location>
        <begin position="1"/>
        <end position="169"/>
    </location>
</feature>
<dbReference type="InterPro" id="IPR012337">
    <property type="entry name" value="RNaseH-like_sf"/>
</dbReference>
<dbReference type="EC" id="3.1.26.4" evidence="6"/>
<dbReference type="PANTHER" id="PTHR10954:SF23">
    <property type="entry name" value="RIBONUCLEASE"/>
    <property type="match status" value="1"/>
</dbReference>
<reference evidence="13" key="1">
    <citation type="journal article" date="2014" name="Front. Microbiol.">
        <title>High frequency of phylogenetically diverse reductive dehalogenase-homologous genes in deep subseafloor sedimentary metagenomes.</title>
        <authorList>
            <person name="Kawai M."/>
            <person name="Futagami T."/>
            <person name="Toyoda A."/>
            <person name="Takaki Y."/>
            <person name="Nishi S."/>
            <person name="Hori S."/>
            <person name="Arai W."/>
            <person name="Tsubouchi T."/>
            <person name="Morono Y."/>
            <person name="Uchiyama I."/>
            <person name="Ito T."/>
            <person name="Fujiyama A."/>
            <person name="Inagaki F."/>
            <person name="Takami H."/>
        </authorList>
    </citation>
    <scope>NUCLEOTIDE SEQUENCE</scope>
    <source>
        <strain evidence="13">Expedition CK06-06</strain>
    </source>
</reference>
<dbReference type="GO" id="GO:0046872">
    <property type="term" value="F:metal ion binding"/>
    <property type="evidence" value="ECO:0007669"/>
    <property type="project" value="UniProtKB-KW"/>
</dbReference>
<dbReference type="InterPro" id="IPR001352">
    <property type="entry name" value="RNase_HII/HIII"/>
</dbReference>
<evidence type="ECO:0000256" key="3">
    <source>
        <dbReference type="ARBA" id="ARBA00001946"/>
    </source>
</evidence>
<evidence type="ECO:0000256" key="8">
    <source>
        <dbReference type="ARBA" id="ARBA00022722"/>
    </source>
</evidence>
<dbReference type="InterPro" id="IPR036397">
    <property type="entry name" value="RNaseH_sf"/>
</dbReference>
<keyword evidence="11" id="KW-0378">Hydrolase</keyword>
<evidence type="ECO:0000256" key="4">
    <source>
        <dbReference type="ARBA" id="ARBA00004065"/>
    </source>
</evidence>
<dbReference type="PROSITE" id="PS51975">
    <property type="entry name" value="RNASE_H_2"/>
    <property type="match status" value="1"/>
</dbReference>
<dbReference type="Pfam" id="PF01351">
    <property type="entry name" value="RNase_HII"/>
    <property type="match status" value="1"/>
</dbReference>
<keyword evidence="8" id="KW-0540">Nuclease</keyword>
<dbReference type="InterPro" id="IPR023160">
    <property type="entry name" value="RNase_HII_hlx-loop-hlx_cap_dom"/>
</dbReference>
<evidence type="ECO:0000256" key="1">
    <source>
        <dbReference type="ARBA" id="ARBA00000077"/>
    </source>
</evidence>